<dbReference type="PANTHER" id="PTHR33908">
    <property type="entry name" value="MANNOSYLTRANSFERASE YKCB-RELATED"/>
    <property type="match status" value="1"/>
</dbReference>
<evidence type="ECO:0000256" key="3">
    <source>
        <dbReference type="ARBA" id="ARBA00022676"/>
    </source>
</evidence>
<evidence type="ECO:0000256" key="1">
    <source>
        <dbReference type="ARBA" id="ARBA00004651"/>
    </source>
</evidence>
<dbReference type="Pfam" id="PF13231">
    <property type="entry name" value="PMT_2"/>
    <property type="match status" value="1"/>
</dbReference>
<feature type="domain" description="Glycosyltransferase RgtA/B/C/D-like" evidence="9">
    <location>
        <begin position="40"/>
        <end position="159"/>
    </location>
</feature>
<evidence type="ECO:0000256" key="5">
    <source>
        <dbReference type="ARBA" id="ARBA00022692"/>
    </source>
</evidence>
<keyword evidence="7 8" id="KW-0472">Membrane</keyword>
<feature type="transmembrane region" description="Helical" evidence="8">
    <location>
        <begin position="128"/>
        <end position="158"/>
    </location>
</feature>
<evidence type="ECO:0000256" key="6">
    <source>
        <dbReference type="ARBA" id="ARBA00022989"/>
    </source>
</evidence>
<evidence type="ECO:0000259" key="9">
    <source>
        <dbReference type="Pfam" id="PF13231"/>
    </source>
</evidence>
<keyword evidence="6 8" id="KW-1133">Transmembrane helix</keyword>
<dbReference type="InterPro" id="IPR038731">
    <property type="entry name" value="RgtA/B/C-like"/>
</dbReference>
<comment type="subcellular location">
    <subcellularLocation>
        <location evidence="1">Cell membrane</location>
        <topology evidence="1">Multi-pass membrane protein</topology>
    </subcellularLocation>
</comment>
<feature type="transmembrane region" description="Helical" evidence="8">
    <location>
        <begin position="81"/>
        <end position="100"/>
    </location>
</feature>
<feature type="transmembrane region" description="Helical" evidence="8">
    <location>
        <begin position="227"/>
        <end position="246"/>
    </location>
</feature>
<feature type="non-terminal residue" evidence="10">
    <location>
        <position position="1"/>
    </location>
</feature>
<evidence type="ECO:0000256" key="8">
    <source>
        <dbReference type="SAM" id="Phobius"/>
    </source>
</evidence>
<keyword evidence="5 8" id="KW-0812">Transmembrane</keyword>
<accession>A0A2M6YT08</accession>
<evidence type="ECO:0000256" key="2">
    <source>
        <dbReference type="ARBA" id="ARBA00022475"/>
    </source>
</evidence>
<feature type="transmembrane region" description="Helical" evidence="8">
    <location>
        <begin position="58"/>
        <end position="75"/>
    </location>
</feature>
<keyword evidence="2" id="KW-1003">Cell membrane</keyword>
<feature type="transmembrane region" description="Helical" evidence="8">
    <location>
        <begin position="189"/>
        <end position="207"/>
    </location>
</feature>
<keyword evidence="3" id="KW-0328">Glycosyltransferase</keyword>
<dbReference type="AlphaFoldDB" id="A0A2M6YT08"/>
<evidence type="ECO:0000256" key="7">
    <source>
        <dbReference type="ARBA" id="ARBA00023136"/>
    </source>
</evidence>
<evidence type="ECO:0000313" key="11">
    <source>
        <dbReference type="Proteomes" id="UP000230184"/>
    </source>
</evidence>
<protein>
    <recommendedName>
        <fullName evidence="9">Glycosyltransferase RgtA/B/C/D-like domain-containing protein</fullName>
    </recommendedName>
</protein>
<proteinExistence type="predicted"/>
<feature type="transmembrane region" description="Helical" evidence="8">
    <location>
        <begin position="280"/>
        <end position="299"/>
    </location>
</feature>
<comment type="caution">
    <text evidence="10">The sequence shown here is derived from an EMBL/GenBank/DDBJ whole genome shotgun (WGS) entry which is preliminary data.</text>
</comment>
<sequence>NYSFWADEAYISGIASQLVAGKYSLFQAFDALSYQRLYILVISFFFKLFGVSEFVARLPSMIAFVIGIGIIFLLAKKMSGVYGGLISAFLFGFSHLNLSYATQARPYSILETITLLILYLMTKKKINHILIIILCIIATLLHSIGVMIWGVYFVYLVLRLKSSKVKKLGLSNLQTLKPSNLQTLKPSNYLNLIVFICIGYFLILPIASSSLGGGLFPYNNSYQSVKLFTYKYSFILVSAFFGFIWSFKKNRNLNLAILFYSAVVFFMATFRAYIFNIRYVLSLFGIMFLYFGIFWAKVGEKYENSFKVIRFKGLKVTGKAIVPLSVIILMYVTGYKIVRFPQTYYNPNIDKYGDVQIANYKDFYGELKKRFPDYKNLYVVNDTFDVEYWYFGRYSNTYFMKFTKKPYKHHTANAMIYGSLADFKKIVKKHRSGLLIIEDWQSFVPDDVKEYAKKNLKLEFRVESLKEAPDDPWPLALYSWGMEPKVLKF</sequence>
<dbReference type="InterPro" id="IPR050297">
    <property type="entry name" value="LipidA_mod_glycosyltrf_83"/>
</dbReference>
<keyword evidence="4" id="KW-0808">Transferase</keyword>
<reference evidence="11" key="1">
    <citation type="submission" date="2017-09" db="EMBL/GenBank/DDBJ databases">
        <title>Depth-based differentiation of microbial function through sediment-hosted aquifers and enrichment of novel symbionts in the deep terrestrial subsurface.</title>
        <authorList>
            <person name="Probst A.J."/>
            <person name="Ladd B."/>
            <person name="Jarett J.K."/>
            <person name="Geller-Mcgrath D.E."/>
            <person name="Sieber C.M.K."/>
            <person name="Emerson J.B."/>
            <person name="Anantharaman K."/>
            <person name="Thomas B.C."/>
            <person name="Malmstrom R."/>
            <person name="Stieglmeier M."/>
            <person name="Klingl A."/>
            <person name="Woyke T."/>
            <person name="Ryan C.M."/>
            <person name="Banfield J.F."/>
        </authorList>
    </citation>
    <scope>NUCLEOTIDE SEQUENCE [LARGE SCALE GENOMIC DNA]</scope>
</reference>
<gene>
    <name evidence="10" type="ORF">COT02_04980</name>
</gene>
<organism evidence="10 11">
    <name type="scientific">Candidatus Roizmanbacteria bacterium CG07_land_8_20_14_0_80_34_15</name>
    <dbReference type="NCBI Taxonomy" id="1974849"/>
    <lineage>
        <taxon>Bacteria</taxon>
        <taxon>Candidatus Roizmaniibacteriota</taxon>
    </lineage>
</organism>
<evidence type="ECO:0000256" key="4">
    <source>
        <dbReference type="ARBA" id="ARBA00022679"/>
    </source>
</evidence>
<feature type="transmembrane region" description="Helical" evidence="8">
    <location>
        <begin position="253"/>
        <end position="274"/>
    </location>
</feature>
<dbReference type="EMBL" id="PEWY01000137">
    <property type="protein sequence ID" value="PIU36644.1"/>
    <property type="molecule type" value="Genomic_DNA"/>
</dbReference>
<dbReference type="GO" id="GO:0009103">
    <property type="term" value="P:lipopolysaccharide biosynthetic process"/>
    <property type="evidence" value="ECO:0007669"/>
    <property type="project" value="UniProtKB-ARBA"/>
</dbReference>
<dbReference type="Proteomes" id="UP000230184">
    <property type="component" value="Unassembled WGS sequence"/>
</dbReference>
<dbReference type="GO" id="GO:0016763">
    <property type="term" value="F:pentosyltransferase activity"/>
    <property type="evidence" value="ECO:0007669"/>
    <property type="project" value="TreeGrafter"/>
</dbReference>
<dbReference type="PANTHER" id="PTHR33908:SF11">
    <property type="entry name" value="MEMBRANE PROTEIN"/>
    <property type="match status" value="1"/>
</dbReference>
<name>A0A2M6YT08_9BACT</name>
<feature type="transmembrane region" description="Helical" evidence="8">
    <location>
        <begin position="320"/>
        <end position="338"/>
    </location>
</feature>
<evidence type="ECO:0000313" key="10">
    <source>
        <dbReference type="EMBL" id="PIU36644.1"/>
    </source>
</evidence>
<dbReference type="GO" id="GO:0005886">
    <property type="term" value="C:plasma membrane"/>
    <property type="evidence" value="ECO:0007669"/>
    <property type="project" value="UniProtKB-SubCell"/>
</dbReference>